<keyword evidence="3" id="KW-1185">Reference proteome</keyword>
<proteinExistence type="predicted"/>
<dbReference type="AlphaFoldDB" id="L1IK45"/>
<dbReference type="EnsemblProtists" id="EKX36487">
    <property type="protein sequence ID" value="EKX36487"/>
    <property type="gene ID" value="GUITHDRAFT_117379"/>
</dbReference>
<dbReference type="KEGG" id="gtt:GUITHDRAFT_117379"/>
<sequence length="147" mass="16862">MGNSHACMFCDQVTKTQNPECHYEVSTGHRNNCVTRDVFKSKEYLTVDKENKENNCTDANNATEIAEMKQRAKLAREAAVALLGKLPNRKNDFSDVQERHAKKVQGMYLHNKLMEALEEARKEAETKIIENMQSEFNVQQIKAEMPI</sequence>
<evidence type="ECO:0000313" key="1">
    <source>
        <dbReference type="EMBL" id="EKX36487.1"/>
    </source>
</evidence>
<dbReference type="GeneID" id="17293197"/>
<protein>
    <submittedName>
        <fullName evidence="1 2">Uncharacterized protein</fullName>
    </submittedName>
</protein>
<reference evidence="3" key="2">
    <citation type="submission" date="2012-11" db="EMBL/GenBank/DDBJ databases">
        <authorList>
            <person name="Kuo A."/>
            <person name="Curtis B.A."/>
            <person name="Tanifuji G."/>
            <person name="Burki F."/>
            <person name="Gruber A."/>
            <person name="Irimia M."/>
            <person name="Maruyama S."/>
            <person name="Arias M.C."/>
            <person name="Ball S.G."/>
            <person name="Gile G.H."/>
            <person name="Hirakawa Y."/>
            <person name="Hopkins J.F."/>
            <person name="Rensing S.A."/>
            <person name="Schmutz J."/>
            <person name="Symeonidi A."/>
            <person name="Elias M."/>
            <person name="Eveleigh R.J."/>
            <person name="Herman E.K."/>
            <person name="Klute M.J."/>
            <person name="Nakayama T."/>
            <person name="Obornik M."/>
            <person name="Reyes-Prieto A."/>
            <person name="Armbrust E.V."/>
            <person name="Aves S.J."/>
            <person name="Beiko R.G."/>
            <person name="Coutinho P."/>
            <person name="Dacks J.B."/>
            <person name="Durnford D.G."/>
            <person name="Fast N.M."/>
            <person name="Green B.R."/>
            <person name="Grisdale C."/>
            <person name="Hempe F."/>
            <person name="Henrissat B."/>
            <person name="Hoppner M.P."/>
            <person name="Ishida K.-I."/>
            <person name="Kim E."/>
            <person name="Koreny L."/>
            <person name="Kroth P.G."/>
            <person name="Liu Y."/>
            <person name="Malik S.-B."/>
            <person name="Maier U.G."/>
            <person name="McRose D."/>
            <person name="Mock T."/>
            <person name="Neilson J.A."/>
            <person name="Onodera N.T."/>
            <person name="Poole A.M."/>
            <person name="Pritham E.J."/>
            <person name="Richards T.A."/>
            <person name="Rocap G."/>
            <person name="Roy S.W."/>
            <person name="Sarai C."/>
            <person name="Schaack S."/>
            <person name="Shirato S."/>
            <person name="Slamovits C.H."/>
            <person name="Spencer D.F."/>
            <person name="Suzuki S."/>
            <person name="Worden A.Z."/>
            <person name="Zauner S."/>
            <person name="Barry K."/>
            <person name="Bell C."/>
            <person name="Bharti A.K."/>
            <person name="Crow J.A."/>
            <person name="Grimwood J."/>
            <person name="Kramer R."/>
            <person name="Lindquist E."/>
            <person name="Lucas S."/>
            <person name="Salamov A."/>
            <person name="McFadden G.I."/>
            <person name="Lane C.E."/>
            <person name="Keeling P.J."/>
            <person name="Gray M.W."/>
            <person name="Grigoriev I.V."/>
            <person name="Archibald J.M."/>
        </authorList>
    </citation>
    <scope>NUCLEOTIDE SEQUENCE</scope>
    <source>
        <strain evidence="3">CCMP2712</strain>
    </source>
</reference>
<accession>L1IK45</accession>
<dbReference type="EMBL" id="JH993073">
    <property type="protein sequence ID" value="EKX36487.1"/>
    <property type="molecule type" value="Genomic_DNA"/>
</dbReference>
<gene>
    <name evidence="1" type="ORF">GUITHDRAFT_117379</name>
</gene>
<evidence type="ECO:0000313" key="2">
    <source>
        <dbReference type="EnsemblProtists" id="EKX36487"/>
    </source>
</evidence>
<dbReference type="RefSeq" id="XP_005823467.1">
    <property type="nucleotide sequence ID" value="XM_005823410.1"/>
</dbReference>
<reference evidence="1 3" key="1">
    <citation type="journal article" date="2012" name="Nature">
        <title>Algal genomes reveal evolutionary mosaicism and the fate of nucleomorphs.</title>
        <authorList>
            <consortium name="DOE Joint Genome Institute"/>
            <person name="Curtis B.A."/>
            <person name="Tanifuji G."/>
            <person name="Burki F."/>
            <person name="Gruber A."/>
            <person name="Irimia M."/>
            <person name="Maruyama S."/>
            <person name="Arias M.C."/>
            <person name="Ball S.G."/>
            <person name="Gile G.H."/>
            <person name="Hirakawa Y."/>
            <person name="Hopkins J.F."/>
            <person name="Kuo A."/>
            <person name="Rensing S.A."/>
            <person name="Schmutz J."/>
            <person name="Symeonidi A."/>
            <person name="Elias M."/>
            <person name="Eveleigh R.J."/>
            <person name="Herman E.K."/>
            <person name="Klute M.J."/>
            <person name="Nakayama T."/>
            <person name="Obornik M."/>
            <person name="Reyes-Prieto A."/>
            <person name="Armbrust E.V."/>
            <person name="Aves S.J."/>
            <person name="Beiko R.G."/>
            <person name="Coutinho P."/>
            <person name="Dacks J.B."/>
            <person name="Durnford D.G."/>
            <person name="Fast N.M."/>
            <person name="Green B.R."/>
            <person name="Grisdale C.J."/>
            <person name="Hempel F."/>
            <person name="Henrissat B."/>
            <person name="Hoppner M.P."/>
            <person name="Ishida K."/>
            <person name="Kim E."/>
            <person name="Koreny L."/>
            <person name="Kroth P.G."/>
            <person name="Liu Y."/>
            <person name="Malik S.B."/>
            <person name="Maier U.G."/>
            <person name="McRose D."/>
            <person name="Mock T."/>
            <person name="Neilson J.A."/>
            <person name="Onodera N.T."/>
            <person name="Poole A.M."/>
            <person name="Pritham E.J."/>
            <person name="Richards T.A."/>
            <person name="Rocap G."/>
            <person name="Roy S.W."/>
            <person name="Sarai C."/>
            <person name="Schaack S."/>
            <person name="Shirato S."/>
            <person name="Slamovits C.H."/>
            <person name="Spencer D.F."/>
            <person name="Suzuki S."/>
            <person name="Worden A.Z."/>
            <person name="Zauner S."/>
            <person name="Barry K."/>
            <person name="Bell C."/>
            <person name="Bharti A.K."/>
            <person name="Crow J.A."/>
            <person name="Grimwood J."/>
            <person name="Kramer R."/>
            <person name="Lindquist E."/>
            <person name="Lucas S."/>
            <person name="Salamov A."/>
            <person name="McFadden G.I."/>
            <person name="Lane C.E."/>
            <person name="Keeling P.J."/>
            <person name="Gray M.W."/>
            <person name="Grigoriev I.V."/>
            <person name="Archibald J.M."/>
        </authorList>
    </citation>
    <scope>NUCLEOTIDE SEQUENCE</scope>
    <source>
        <strain evidence="1 3">CCMP2712</strain>
    </source>
</reference>
<dbReference type="PaxDb" id="55529-EKX36487"/>
<evidence type="ECO:0000313" key="3">
    <source>
        <dbReference type="Proteomes" id="UP000011087"/>
    </source>
</evidence>
<dbReference type="HOGENOM" id="CLU_1771601_0_0_1"/>
<name>L1IK45_GUITC</name>
<organism evidence="1">
    <name type="scientific">Guillardia theta (strain CCMP2712)</name>
    <name type="common">Cryptophyte</name>
    <dbReference type="NCBI Taxonomy" id="905079"/>
    <lineage>
        <taxon>Eukaryota</taxon>
        <taxon>Cryptophyceae</taxon>
        <taxon>Pyrenomonadales</taxon>
        <taxon>Geminigeraceae</taxon>
        <taxon>Guillardia</taxon>
    </lineage>
</organism>
<reference evidence="2" key="3">
    <citation type="submission" date="2016-03" db="UniProtKB">
        <authorList>
            <consortium name="EnsemblProtists"/>
        </authorList>
    </citation>
    <scope>IDENTIFICATION</scope>
</reference>
<dbReference type="Proteomes" id="UP000011087">
    <property type="component" value="Unassembled WGS sequence"/>
</dbReference>